<dbReference type="NCBIfam" id="NF033861">
    <property type="entry name" value="sm_mem_Ecr"/>
    <property type="match status" value="1"/>
</dbReference>
<proteinExistence type="predicted"/>
<dbReference type="EMBL" id="JAVDKS010000003">
    <property type="protein sequence ID" value="MDQ2256326.1"/>
    <property type="molecule type" value="Genomic_DNA"/>
</dbReference>
<sequence>MGKTELILIFIILSLIIFGYWFIFSGEIWQLVEYLENSVYPSIEAP</sequence>
<dbReference type="Proteomes" id="UP001225042">
    <property type="component" value="Unassembled WGS sequence"/>
</dbReference>
<protein>
    <submittedName>
        <fullName evidence="2">Ecr family regulatory small membrane protein</fullName>
    </submittedName>
</protein>
<feature type="transmembrane region" description="Helical" evidence="1">
    <location>
        <begin position="6"/>
        <end position="24"/>
    </location>
</feature>
<gene>
    <name evidence="2" type="ORF">RBJ67_09225</name>
</gene>
<comment type="caution">
    <text evidence="2">The sequence shown here is derived from an EMBL/GenBank/DDBJ whole genome shotgun (WGS) entry which is preliminary data.</text>
</comment>
<name>A0AAW8H5H9_9ENTR</name>
<dbReference type="RefSeq" id="WP_217186623.1">
    <property type="nucleotide sequence ID" value="NZ_CP143717.1"/>
</dbReference>
<keyword evidence="1" id="KW-0472">Membrane</keyword>
<keyword evidence="1" id="KW-0812">Transmembrane</keyword>
<reference evidence="2 3" key="1">
    <citation type="submission" date="2023-08" db="EMBL/GenBank/DDBJ databases">
        <authorList>
            <person name="Dale J."/>
        </authorList>
    </citation>
    <scope>NUCLEOTIDE SEQUENCE [LARGE SCALE GENOMIC DNA]</scope>
    <source>
        <strain evidence="2 3">2023EL-00788</strain>
    </source>
</reference>
<keyword evidence="1" id="KW-1133">Transmembrane helix</keyword>
<organism evidence="2 3">
    <name type="scientific">Enterobacter soli</name>
    <dbReference type="NCBI Taxonomy" id="885040"/>
    <lineage>
        <taxon>Bacteria</taxon>
        <taxon>Pseudomonadati</taxon>
        <taxon>Pseudomonadota</taxon>
        <taxon>Gammaproteobacteria</taxon>
        <taxon>Enterobacterales</taxon>
        <taxon>Enterobacteriaceae</taxon>
        <taxon>Enterobacter</taxon>
    </lineage>
</organism>
<evidence type="ECO:0000313" key="2">
    <source>
        <dbReference type="EMBL" id="MDQ2256326.1"/>
    </source>
</evidence>
<dbReference type="AlphaFoldDB" id="A0AAW8H5H9"/>
<evidence type="ECO:0000313" key="3">
    <source>
        <dbReference type="Proteomes" id="UP001225042"/>
    </source>
</evidence>
<accession>A0AAW8H5H9</accession>
<keyword evidence="3" id="KW-1185">Reference proteome</keyword>
<evidence type="ECO:0000256" key="1">
    <source>
        <dbReference type="SAM" id="Phobius"/>
    </source>
</evidence>